<evidence type="ECO:0000256" key="1">
    <source>
        <dbReference type="SAM" id="SignalP"/>
    </source>
</evidence>
<feature type="domain" description="Ice-binding protein C-terminal" evidence="2">
    <location>
        <begin position="217"/>
        <end position="237"/>
    </location>
</feature>
<evidence type="ECO:0000313" key="4">
    <source>
        <dbReference type="Proteomes" id="UP000243053"/>
    </source>
</evidence>
<proteinExistence type="predicted"/>
<name>A0A1Y5EHZ5_COLPS</name>
<evidence type="ECO:0000259" key="2">
    <source>
        <dbReference type="Pfam" id="PF07589"/>
    </source>
</evidence>
<sequence>MLPTLNKTLITLSLLITSSIANASLITNGSFEKLVFADNSTSQGKVYKTDLQAFENKNSAWDIFYALPGWITTAGNGIELQKNVVTNSIDGENHVELDSHQNGSSNSVMTQSLDSLTIGAEYLLEFYYKARTNHKNDNGINVFWYDASTDFNPSMIADFAINGRSKQNPNWSVQSVLLTAQAETMDLSFGAFGKQNSLGGLLDNVSLVQVSNGPVADVPEPSTFALSLLGFAALVRRQHKRAK</sequence>
<gene>
    <name evidence="3" type="ORF">A9Q75_08695</name>
</gene>
<evidence type="ECO:0000313" key="3">
    <source>
        <dbReference type="EMBL" id="OUR81066.1"/>
    </source>
</evidence>
<organism evidence="3 4">
    <name type="scientific">Colwellia psychrerythraea</name>
    <name type="common">Vibrio psychroerythus</name>
    <dbReference type="NCBI Taxonomy" id="28229"/>
    <lineage>
        <taxon>Bacteria</taxon>
        <taxon>Pseudomonadati</taxon>
        <taxon>Pseudomonadota</taxon>
        <taxon>Gammaproteobacteria</taxon>
        <taxon>Alteromonadales</taxon>
        <taxon>Colwelliaceae</taxon>
        <taxon>Colwellia</taxon>
    </lineage>
</organism>
<dbReference type="Gene3D" id="2.60.120.260">
    <property type="entry name" value="Galactose-binding domain-like"/>
    <property type="match status" value="1"/>
</dbReference>
<dbReference type="Pfam" id="PF07589">
    <property type="entry name" value="PEP-CTERM"/>
    <property type="match status" value="1"/>
</dbReference>
<comment type="caution">
    <text evidence="3">The sequence shown here is derived from an EMBL/GenBank/DDBJ whole genome shotgun (WGS) entry which is preliminary data.</text>
</comment>
<reference evidence="4" key="1">
    <citation type="journal article" date="2017" name="Proc. Natl. Acad. Sci. U.S.A.">
        <title>Simulation of Deepwater Horizon oil plume reveals substrate specialization within a complex community of hydrocarbon degraders.</title>
        <authorList>
            <person name="Hu P."/>
            <person name="Dubinsky E.A."/>
            <person name="Probst A.J."/>
            <person name="Wang J."/>
            <person name="Sieber C.M.K."/>
            <person name="Tom L.M."/>
            <person name="Gardinali P."/>
            <person name="Banfield J.F."/>
            <person name="Atlas R.M."/>
            <person name="Andersen G.L."/>
        </authorList>
    </citation>
    <scope>NUCLEOTIDE SEQUENCE [LARGE SCALE GENOMIC DNA]</scope>
</reference>
<dbReference type="NCBIfam" id="TIGR02595">
    <property type="entry name" value="PEP_CTERM"/>
    <property type="match status" value="1"/>
</dbReference>
<dbReference type="InterPro" id="IPR013424">
    <property type="entry name" value="Ice-binding_C"/>
</dbReference>
<dbReference type="Proteomes" id="UP000243053">
    <property type="component" value="Unassembled WGS sequence"/>
</dbReference>
<keyword evidence="1" id="KW-0732">Signal</keyword>
<dbReference type="AlphaFoldDB" id="A0A1Y5EHZ5"/>
<feature type="signal peptide" evidence="1">
    <location>
        <begin position="1"/>
        <end position="23"/>
    </location>
</feature>
<accession>A0A1Y5EHZ5</accession>
<dbReference type="EMBL" id="MAAF01000054">
    <property type="protein sequence ID" value="OUR81066.1"/>
    <property type="molecule type" value="Genomic_DNA"/>
</dbReference>
<feature type="chain" id="PRO_5012192972" description="Ice-binding protein C-terminal domain-containing protein" evidence="1">
    <location>
        <begin position="24"/>
        <end position="243"/>
    </location>
</feature>
<protein>
    <recommendedName>
        <fullName evidence="2">Ice-binding protein C-terminal domain-containing protein</fullName>
    </recommendedName>
</protein>